<keyword evidence="2" id="KW-1185">Reference proteome</keyword>
<accession>A0A1Y5T2P1</accession>
<proteinExistence type="predicted"/>
<dbReference type="AlphaFoldDB" id="A0A1Y5T2P1"/>
<reference evidence="1 2" key="1">
    <citation type="submission" date="2017-03" db="EMBL/GenBank/DDBJ databases">
        <authorList>
            <person name="Afonso C.L."/>
            <person name="Miller P.J."/>
            <person name="Scott M.A."/>
            <person name="Spackman E."/>
            <person name="Goraichik I."/>
            <person name="Dimitrov K.M."/>
            <person name="Suarez D.L."/>
            <person name="Swayne D.E."/>
        </authorList>
    </citation>
    <scope>NUCLEOTIDE SEQUENCE [LARGE SCALE GENOMIC DNA]</scope>
    <source>
        <strain evidence="1 2">CECT 7066</strain>
    </source>
</reference>
<name>A0A1Y5T2P1_9RHOB</name>
<dbReference type="STRING" id="315423.SAMN04488020_106237"/>
<dbReference type="OrthoDB" id="6385276at2"/>
<dbReference type="EMBL" id="FWFV01000006">
    <property type="protein sequence ID" value="SLN52656.1"/>
    <property type="molecule type" value="Genomic_DNA"/>
</dbReference>
<dbReference type="RefSeq" id="WP_085854484.1">
    <property type="nucleotide sequence ID" value="NZ_FOPF01000006.1"/>
</dbReference>
<evidence type="ECO:0000313" key="2">
    <source>
        <dbReference type="Proteomes" id="UP000193870"/>
    </source>
</evidence>
<dbReference type="Proteomes" id="UP000193870">
    <property type="component" value="Unassembled WGS sequence"/>
</dbReference>
<gene>
    <name evidence="1" type="ORF">PAM7066_02472</name>
</gene>
<protein>
    <recommendedName>
        <fullName evidence="3">DUF4399 domain-containing protein</fullName>
    </recommendedName>
</protein>
<organism evidence="1 2">
    <name type="scientific">Palleronia marisminoris</name>
    <dbReference type="NCBI Taxonomy" id="315423"/>
    <lineage>
        <taxon>Bacteria</taxon>
        <taxon>Pseudomonadati</taxon>
        <taxon>Pseudomonadota</taxon>
        <taxon>Alphaproteobacteria</taxon>
        <taxon>Rhodobacterales</taxon>
        <taxon>Roseobacteraceae</taxon>
        <taxon>Palleronia</taxon>
    </lineage>
</organism>
<evidence type="ECO:0008006" key="3">
    <source>
        <dbReference type="Google" id="ProtNLM"/>
    </source>
</evidence>
<sequence>MGRPLLMLLIGLFFGTGLGIVFAAGQGLTLDGHDHSTHAHGDAAHAVMHEATVDVPGATVSVEATPDSVGGYNLHLVTGGFAFAPAAAGGAHVKGEGHAHVYVDGVKLGRLYGDWTHIPTGGNVRVTLNANDHRALTADGQPVEARLHLE</sequence>
<evidence type="ECO:0000313" key="1">
    <source>
        <dbReference type="EMBL" id="SLN52656.1"/>
    </source>
</evidence>